<feature type="region of interest" description="Disordered" evidence="1">
    <location>
        <begin position="1"/>
        <end position="24"/>
    </location>
</feature>
<dbReference type="RefSeq" id="WP_004968075.1">
    <property type="nucleotide sequence ID" value="NZ_AOLP01000005.1"/>
</dbReference>
<accession>M0JDZ5</accession>
<protein>
    <submittedName>
        <fullName evidence="2">Uncharacterized protein</fullName>
    </submittedName>
</protein>
<evidence type="ECO:0000256" key="1">
    <source>
        <dbReference type="SAM" id="MobiDB-lite"/>
    </source>
</evidence>
<dbReference type="Proteomes" id="UP000011553">
    <property type="component" value="Unassembled WGS sequence"/>
</dbReference>
<sequence length="175" mass="19443">MDSPPSTDPAGSATDSDPTDSDASGLRDRFEAAFWERHANPWSAGTRILVYPVLMYAVYRRDRRLFLAAVAFTAVNPVLFPRPARTDNYLSRIVLAEREWLDAERGTMGLDYPNVLNVLNVPVTLYAFVSAIRRRPVGTLLGTLGVMALKFWWVDAIVKETGVTGRGPEEPESAE</sequence>
<proteinExistence type="predicted"/>
<keyword evidence="3" id="KW-1185">Reference proteome</keyword>
<dbReference type="EMBL" id="AOLP01000005">
    <property type="protein sequence ID" value="EMA07191.1"/>
    <property type="molecule type" value="Genomic_DNA"/>
</dbReference>
<dbReference type="PATRIC" id="fig|662478.6.peg.874"/>
<feature type="compositionally biased region" description="Low complexity" evidence="1">
    <location>
        <begin position="12"/>
        <end position="24"/>
    </location>
</feature>
<dbReference type="Pfam" id="PF20358">
    <property type="entry name" value="DUF6653"/>
    <property type="match status" value="1"/>
</dbReference>
<organism evidence="2 3">
    <name type="scientific">Haloferax denitrificans ATCC 35960</name>
    <dbReference type="NCBI Taxonomy" id="662478"/>
    <lineage>
        <taxon>Archaea</taxon>
        <taxon>Methanobacteriati</taxon>
        <taxon>Methanobacteriota</taxon>
        <taxon>Stenosarchaea group</taxon>
        <taxon>Halobacteria</taxon>
        <taxon>Halobacteriales</taxon>
        <taxon>Haloferacaceae</taxon>
        <taxon>Haloferax</taxon>
    </lineage>
</organism>
<dbReference type="InterPro" id="IPR046595">
    <property type="entry name" value="DUF6653"/>
</dbReference>
<evidence type="ECO:0000313" key="2">
    <source>
        <dbReference type="EMBL" id="EMA07191.1"/>
    </source>
</evidence>
<comment type="caution">
    <text evidence="2">The sequence shown here is derived from an EMBL/GenBank/DDBJ whole genome shotgun (WGS) entry which is preliminary data.</text>
</comment>
<name>M0JDZ5_9EURY</name>
<dbReference type="AlphaFoldDB" id="M0JDZ5"/>
<gene>
    <name evidence="2" type="ORF">C438_04612</name>
</gene>
<evidence type="ECO:0000313" key="3">
    <source>
        <dbReference type="Proteomes" id="UP000011553"/>
    </source>
</evidence>
<reference evidence="2 3" key="1">
    <citation type="journal article" date="2014" name="PLoS Genet.">
        <title>Phylogenetically driven sequencing of extremely halophilic archaea reveals strategies for static and dynamic osmo-response.</title>
        <authorList>
            <person name="Becker E.A."/>
            <person name="Seitzer P.M."/>
            <person name="Tritt A."/>
            <person name="Larsen D."/>
            <person name="Krusor M."/>
            <person name="Yao A.I."/>
            <person name="Wu D."/>
            <person name="Madern D."/>
            <person name="Eisen J.A."/>
            <person name="Darling A.E."/>
            <person name="Facciotti M.T."/>
        </authorList>
    </citation>
    <scope>NUCLEOTIDE SEQUENCE [LARGE SCALE GENOMIC DNA]</scope>
    <source>
        <strain evidence="2 3">ATCC 35960</strain>
    </source>
</reference>